<feature type="region of interest" description="Disordered" evidence="1">
    <location>
        <begin position="1"/>
        <end position="29"/>
    </location>
</feature>
<protein>
    <submittedName>
        <fullName evidence="2">Uncharacterized protein</fullName>
    </submittedName>
</protein>
<sequence>MTQTTPSLPPISDQEAKLPSKPVVARTGSTPCTEANLKMRELRIVGTHEITNVWEDLAPKVIAILDAKGVNFITMDVLRFGYEDEPSGNPVVWIGVTPNSVSYEVGIDAALQCKELLSENGLDDVEIEIHETERWPKYY</sequence>
<evidence type="ECO:0000313" key="2">
    <source>
        <dbReference type="EMBL" id="KAH8987172.1"/>
    </source>
</evidence>
<gene>
    <name evidence="2" type="ORF">EDB92DRAFT_1150840</name>
</gene>
<organism evidence="2 3">
    <name type="scientific">Lactarius akahatsu</name>
    <dbReference type="NCBI Taxonomy" id="416441"/>
    <lineage>
        <taxon>Eukaryota</taxon>
        <taxon>Fungi</taxon>
        <taxon>Dikarya</taxon>
        <taxon>Basidiomycota</taxon>
        <taxon>Agaricomycotina</taxon>
        <taxon>Agaricomycetes</taxon>
        <taxon>Russulales</taxon>
        <taxon>Russulaceae</taxon>
        <taxon>Lactarius</taxon>
    </lineage>
</organism>
<evidence type="ECO:0000256" key="1">
    <source>
        <dbReference type="SAM" id="MobiDB-lite"/>
    </source>
</evidence>
<dbReference type="AlphaFoldDB" id="A0AAD4QBJ9"/>
<proteinExistence type="predicted"/>
<dbReference type="Proteomes" id="UP001201163">
    <property type="component" value="Unassembled WGS sequence"/>
</dbReference>
<keyword evidence="3" id="KW-1185">Reference proteome</keyword>
<comment type="caution">
    <text evidence="2">The sequence shown here is derived from an EMBL/GenBank/DDBJ whole genome shotgun (WGS) entry which is preliminary data.</text>
</comment>
<dbReference type="EMBL" id="JAKELL010000049">
    <property type="protein sequence ID" value="KAH8987172.1"/>
    <property type="molecule type" value="Genomic_DNA"/>
</dbReference>
<name>A0AAD4QBJ9_9AGAM</name>
<evidence type="ECO:0000313" key="3">
    <source>
        <dbReference type="Proteomes" id="UP001201163"/>
    </source>
</evidence>
<accession>A0AAD4QBJ9</accession>
<reference evidence="2" key="1">
    <citation type="submission" date="2022-01" db="EMBL/GenBank/DDBJ databases">
        <title>Comparative genomics reveals a dynamic genome evolution in the ectomycorrhizal milk-cap (Lactarius) mushrooms.</title>
        <authorList>
            <consortium name="DOE Joint Genome Institute"/>
            <person name="Lebreton A."/>
            <person name="Tang N."/>
            <person name="Kuo A."/>
            <person name="LaButti K."/>
            <person name="Drula E."/>
            <person name="Barry K."/>
            <person name="Clum A."/>
            <person name="Lipzen A."/>
            <person name="Mousain D."/>
            <person name="Ng V."/>
            <person name="Wang R."/>
            <person name="Wang X."/>
            <person name="Dai Y."/>
            <person name="Henrissat B."/>
            <person name="Grigoriev I.V."/>
            <person name="Guerin-Laguette A."/>
            <person name="Yu F."/>
            <person name="Martin F.M."/>
        </authorList>
    </citation>
    <scope>NUCLEOTIDE SEQUENCE</scope>
    <source>
        <strain evidence="2">QP</strain>
    </source>
</reference>